<dbReference type="PANTHER" id="PTHR33202">
    <property type="entry name" value="ZINC UPTAKE REGULATION PROTEIN"/>
    <property type="match status" value="1"/>
</dbReference>
<keyword evidence="3 7" id="KW-0862">Zinc</keyword>
<dbReference type="AlphaFoldDB" id="G9YRM9"/>
<comment type="cofactor">
    <cofactor evidence="8">
        <name>Mn(2+)</name>
        <dbReference type="ChEBI" id="CHEBI:29035"/>
    </cofactor>
    <cofactor evidence="8">
        <name>Fe(2+)</name>
        <dbReference type="ChEBI" id="CHEBI:29033"/>
    </cofactor>
    <text evidence="8">Binds 1 Mn(2+) or Fe(2+) ion per subunit.</text>
</comment>
<evidence type="ECO:0000256" key="2">
    <source>
        <dbReference type="ARBA" id="ARBA00022491"/>
    </source>
</evidence>
<dbReference type="InterPro" id="IPR043135">
    <property type="entry name" value="Fur_C"/>
</dbReference>
<feature type="binding site" evidence="7">
    <location>
        <position position="131"/>
    </location>
    <ligand>
        <name>Zn(2+)</name>
        <dbReference type="ChEBI" id="CHEBI:29105"/>
    </ligand>
</feature>
<reference evidence="9 10" key="1">
    <citation type="submission" date="2011-08" db="EMBL/GenBank/DDBJ databases">
        <authorList>
            <person name="Weinstock G."/>
            <person name="Sodergren E."/>
            <person name="Clifton S."/>
            <person name="Fulton L."/>
            <person name="Fulton B."/>
            <person name="Courtney L."/>
            <person name="Fronick C."/>
            <person name="Harrison M."/>
            <person name="Strong C."/>
            <person name="Farmer C."/>
            <person name="Delahaunty K."/>
            <person name="Markovic C."/>
            <person name="Hall O."/>
            <person name="Minx P."/>
            <person name="Tomlinson C."/>
            <person name="Mitreva M."/>
            <person name="Hou S."/>
            <person name="Chen J."/>
            <person name="Wollam A."/>
            <person name="Pepin K.H."/>
            <person name="Johnson M."/>
            <person name="Bhonagiri V."/>
            <person name="Zhang X."/>
            <person name="Suruliraj S."/>
            <person name="Warren W."/>
            <person name="Chinwalla A."/>
            <person name="Mardis E.R."/>
            <person name="Wilson R.K."/>
        </authorList>
    </citation>
    <scope>NUCLEOTIDE SEQUENCE [LARGE SCALE GENOMIC DNA]</scope>
    <source>
        <strain evidence="9 10">ATCC 29863</strain>
    </source>
</reference>
<proteinExistence type="inferred from homology"/>
<dbReference type="PANTHER" id="PTHR33202:SF7">
    <property type="entry name" value="FERRIC UPTAKE REGULATION PROTEIN"/>
    <property type="match status" value="1"/>
</dbReference>
<dbReference type="GO" id="GO:0003700">
    <property type="term" value="F:DNA-binding transcription factor activity"/>
    <property type="evidence" value="ECO:0007669"/>
    <property type="project" value="InterPro"/>
</dbReference>
<dbReference type="SUPFAM" id="SSF46785">
    <property type="entry name" value="Winged helix' DNA-binding domain"/>
    <property type="match status" value="1"/>
</dbReference>
<dbReference type="EMBL" id="AGCK01000179">
    <property type="protein sequence ID" value="EHM48973.1"/>
    <property type="molecule type" value="Genomic_DNA"/>
</dbReference>
<keyword evidence="6" id="KW-0804">Transcription</keyword>
<dbReference type="PATRIC" id="fig|411475.3.peg.1886"/>
<dbReference type="Pfam" id="PF01475">
    <property type="entry name" value="FUR"/>
    <property type="match status" value="1"/>
</dbReference>
<dbReference type="GO" id="GO:0008270">
    <property type="term" value="F:zinc ion binding"/>
    <property type="evidence" value="ECO:0007669"/>
    <property type="project" value="TreeGrafter"/>
</dbReference>
<dbReference type="HOGENOM" id="CLU_096072_4_2_9"/>
<sequence length="135" mass="15699">MCREKRWLMNGKRYSRQRELIYEALRQTEQHPTAEMIYQWLKPANPSLSLGTVYRNLNLLADEGAIRRMAFPVERYDAKTMPHPHFCCDQCGAVYDPHLPYDAELDRQALLASGHDVTGHEVVFHGICTKCKQLH</sequence>
<gene>
    <name evidence="9" type="ORF">HMPREF0372_02178</name>
</gene>
<feature type="binding site" evidence="7">
    <location>
        <position position="91"/>
    </location>
    <ligand>
        <name>Zn(2+)</name>
        <dbReference type="ChEBI" id="CHEBI:29105"/>
    </ligand>
</feature>
<feature type="binding site" evidence="7">
    <location>
        <position position="88"/>
    </location>
    <ligand>
        <name>Zn(2+)</name>
        <dbReference type="ChEBI" id="CHEBI:29105"/>
    </ligand>
</feature>
<evidence type="ECO:0000256" key="3">
    <source>
        <dbReference type="ARBA" id="ARBA00022833"/>
    </source>
</evidence>
<feature type="binding site" evidence="8">
    <location>
        <position position="120"/>
    </location>
    <ligand>
        <name>Fe cation</name>
        <dbReference type="ChEBI" id="CHEBI:24875"/>
    </ligand>
</feature>
<keyword evidence="8" id="KW-0408">Iron</keyword>
<dbReference type="CDD" id="cd07153">
    <property type="entry name" value="Fur_like"/>
    <property type="match status" value="1"/>
</dbReference>
<evidence type="ECO:0000256" key="5">
    <source>
        <dbReference type="ARBA" id="ARBA00023125"/>
    </source>
</evidence>
<comment type="similarity">
    <text evidence="1">Belongs to the Fur family.</text>
</comment>
<evidence type="ECO:0000313" key="9">
    <source>
        <dbReference type="EMBL" id="EHM48973.1"/>
    </source>
</evidence>
<dbReference type="GO" id="GO:1900376">
    <property type="term" value="P:regulation of secondary metabolite biosynthetic process"/>
    <property type="evidence" value="ECO:0007669"/>
    <property type="project" value="TreeGrafter"/>
</dbReference>
<keyword evidence="7" id="KW-0479">Metal-binding</keyword>
<name>G9YRM9_FLAPL</name>
<dbReference type="Proteomes" id="UP000004459">
    <property type="component" value="Unassembled WGS sequence"/>
</dbReference>
<evidence type="ECO:0000256" key="1">
    <source>
        <dbReference type="ARBA" id="ARBA00007957"/>
    </source>
</evidence>
<comment type="caution">
    <text evidence="9">The sequence shown here is derived from an EMBL/GenBank/DDBJ whole genome shotgun (WGS) entry which is preliminary data.</text>
</comment>
<evidence type="ECO:0000313" key="10">
    <source>
        <dbReference type="Proteomes" id="UP000004459"/>
    </source>
</evidence>
<dbReference type="GO" id="GO:0045892">
    <property type="term" value="P:negative regulation of DNA-templated transcription"/>
    <property type="evidence" value="ECO:0007669"/>
    <property type="project" value="TreeGrafter"/>
</dbReference>
<feature type="binding site" evidence="7">
    <location>
        <position position="128"/>
    </location>
    <ligand>
        <name>Zn(2+)</name>
        <dbReference type="ChEBI" id="CHEBI:29105"/>
    </ligand>
</feature>
<evidence type="ECO:0000256" key="8">
    <source>
        <dbReference type="PIRSR" id="PIRSR602481-2"/>
    </source>
</evidence>
<keyword evidence="4" id="KW-0805">Transcription regulation</keyword>
<organism evidence="9 10">
    <name type="scientific">Flavonifractor plautii ATCC 29863</name>
    <dbReference type="NCBI Taxonomy" id="411475"/>
    <lineage>
        <taxon>Bacteria</taxon>
        <taxon>Bacillati</taxon>
        <taxon>Bacillota</taxon>
        <taxon>Clostridia</taxon>
        <taxon>Eubacteriales</taxon>
        <taxon>Oscillospiraceae</taxon>
        <taxon>Flavonifractor</taxon>
    </lineage>
</organism>
<dbReference type="InterPro" id="IPR036390">
    <property type="entry name" value="WH_DNA-bd_sf"/>
</dbReference>
<dbReference type="Gene3D" id="1.10.10.10">
    <property type="entry name" value="Winged helix-like DNA-binding domain superfamily/Winged helix DNA-binding domain"/>
    <property type="match status" value="1"/>
</dbReference>
<accession>G9YRM9</accession>
<keyword evidence="5" id="KW-0238">DNA-binding</keyword>
<dbReference type="InterPro" id="IPR036388">
    <property type="entry name" value="WH-like_DNA-bd_sf"/>
</dbReference>
<evidence type="ECO:0000256" key="7">
    <source>
        <dbReference type="PIRSR" id="PIRSR602481-1"/>
    </source>
</evidence>
<dbReference type="Gene3D" id="3.30.1490.190">
    <property type="match status" value="1"/>
</dbReference>
<dbReference type="STRING" id="292800.A4U99_10105"/>
<comment type="cofactor">
    <cofactor evidence="7">
        <name>Zn(2+)</name>
        <dbReference type="ChEBI" id="CHEBI:29105"/>
    </cofactor>
    <text evidence="7">Binds 1 zinc ion per subunit.</text>
</comment>
<evidence type="ECO:0000256" key="4">
    <source>
        <dbReference type="ARBA" id="ARBA00023015"/>
    </source>
</evidence>
<dbReference type="InterPro" id="IPR002481">
    <property type="entry name" value="FUR"/>
</dbReference>
<protein>
    <submittedName>
        <fullName evidence="9">Transcriptional regulator, Fur family</fullName>
    </submittedName>
</protein>
<dbReference type="GO" id="GO:0000976">
    <property type="term" value="F:transcription cis-regulatory region binding"/>
    <property type="evidence" value="ECO:0007669"/>
    <property type="project" value="TreeGrafter"/>
</dbReference>
<evidence type="ECO:0000256" key="6">
    <source>
        <dbReference type="ARBA" id="ARBA00023163"/>
    </source>
</evidence>
<keyword evidence="2" id="KW-0678">Repressor</keyword>